<keyword evidence="7 12" id="KW-0326">Glycosidase</keyword>
<reference evidence="13" key="1">
    <citation type="submission" date="2021-03" db="EMBL/GenBank/DDBJ databases">
        <title>Actinotalea soli sp. nov., isolated from soil.</title>
        <authorList>
            <person name="Ping W."/>
            <person name="Zhang J."/>
        </authorList>
    </citation>
    <scope>NUCLEOTIDE SEQUENCE</scope>
    <source>
        <strain evidence="13">BY-33</strain>
    </source>
</reference>
<evidence type="ECO:0000256" key="4">
    <source>
        <dbReference type="ARBA" id="ARBA00022801"/>
    </source>
</evidence>
<keyword evidence="5" id="KW-0136">Cellulose degradation</keyword>
<proteinExistence type="inferred from homology"/>
<gene>
    <name evidence="13" type="ORF">J4G33_12555</name>
</gene>
<dbReference type="InterPro" id="IPR017736">
    <property type="entry name" value="Glyco_hydro_1_beta-glucosidase"/>
</dbReference>
<evidence type="ECO:0000256" key="3">
    <source>
        <dbReference type="ARBA" id="ARBA00012744"/>
    </source>
</evidence>
<dbReference type="PRINTS" id="PR00131">
    <property type="entry name" value="GLHYDRLASE1"/>
</dbReference>
<dbReference type="InterPro" id="IPR018120">
    <property type="entry name" value="Glyco_hydro_1_AS"/>
</dbReference>
<keyword evidence="4 12" id="KW-0378">Hydrolase</keyword>
<dbReference type="PANTHER" id="PTHR10353:SF36">
    <property type="entry name" value="LP05116P"/>
    <property type="match status" value="1"/>
</dbReference>
<comment type="caution">
    <text evidence="13">The sequence shown here is derived from an EMBL/GenBank/DDBJ whole genome shotgun (WGS) entry which is preliminary data.</text>
</comment>
<evidence type="ECO:0000256" key="10">
    <source>
        <dbReference type="PIRSR" id="PIRSR617736-2"/>
    </source>
</evidence>
<feature type="binding site" evidence="10">
    <location>
        <position position="29"/>
    </location>
    <ligand>
        <name>substrate</name>
    </ligand>
</feature>
<dbReference type="GO" id="GO:0005829">
    <property type="term" value="C:cytosol"/>
    <property type="evidence" value="ECO:0007669"/>
    <property type="project" value="TreeGrafter"/>
</dbReference>
<dbReference type="Gene3D" id="3.20.20.80">
    <property type="entry name" value="Glycosidases"/>
    <property type="match status" value="1"/>
</dbReference>
<comment type="catalytic activity">
    <reaction evidence="1 12">
        <text>Hydrolysis of terminal, non-reducing beta-D-glucosyl residues with release of beta-D-glucose.</text>
        <dbReference type="EC" id="3.2.1.21"/>
    </reaction>
</comment>
<dbReference type="PROSITE" id="PS00653">
    <property type="entry name" value="GLYCOSYL_HYDROL_F1_2"/>
    <property type="match status" value="1"/>
</dbReference>
<feature type="active site" description="Proton donor" evidence="9">
    <location>
        <position position="174"/>
    </location>
</feature>
<dbReference type="PROSITE" id="PS00572">
    <property type="entry name" value="GLYCOSYL_HYDROL_F1_1"/>
    <property type="match status" value="1"/>
</dbReference>
<dbReference type="EMBL" id="JAGEMK010000007">
    <property type="protein sequence ID" value="MBO1752636.1"/>
    <property type="molecule type" value="Genomic_DNA"/>
</dbReference>
<evidence type="ECO:0000256" key="6">
    <source>
        <dbReference type="ARBA" id="ARBA00023277"/>
    </source>
</evidence>
<feature type="binding site" evidence="10">
    <location>
        <begin position="436"/>
        <end position="437"/>
    </location>
    <ligand>
        <name>substrate</name>
    </ligand>
</feature>
<keyword evidence="8" id="KW-0624">Polysaccharide degradation</keyword>
<evidence type="ECO:0000256" key="9">
    <source>
        <dbReference type="PIRSR" id="PIRSR617736-1"/>
    </source>
</evidence>
<evidence type="ECO:0000256" key="8">
    <source>
        <dbReference type="ARBA" id="ARBA00023326"/>
    </source>
</evidence>
<dbReference type="InterPro" id="IPR001360">
    <property type="entry name" value="Glyco_hydro_1"/>
</dbReference>
<sequence>MTYQPAEASTSALTFPPGFVWGAATASFQIEGAVHEHGRSPSIWDTFCREPGAVVNKDDGDVACDHVHRYREDVDLMAALHLGAYRFSIAWPRVRPDGGAANPAGLDFYSRLVDSLLERGITPWPTLYHWDLPQALEDRGGWATRDTAARFAEYAVTVQEALGDRISTWTTFNEPWCSAFLGYAGGQHAPGRQEPAAAVAAVHHLLLAHGLANQALRAADPSAQVGITLNFTVADPADPERPEDVDAARRIDAVHNRVFLDPVLHGRYHPDTVAAFASRGLELPVQDGDLETIGTGVDFIGVNYYHGDAFSTLAPEHPFQGAEVERPTSSPMVGAEDVHAVPRGLPRTAMDWEVQPDGLRRLLERLHSEYTGPAGVALYITENGAAFDDEVEADGSVEDLERARYVEDHVRAVHAAIQAGADVRGYFAWSLLDNFEWAYGYAKRFGIVRVDFDTLERTPKLSALRYAEIARTGRVANGGSVPG</sequence>
<evidence type="ECO:0000256" key="12">
    <source>
        <dbReference type="RuleBase" id="RU361175"/>
    </source>
</evidence>
<protein>
    <recommendedName>
        <fullName evidence="3 12">Beta-glucosidase</fullName>
        <ecNumber evidence="3 12">3.2.1.21</ecNumber>
    </recommendedName>
</protein>
<accession>A0A939RWY2</accession>
<dbReference type="SUPFAM" id="SSF51445">
    <property type="entry name" value="(Trans)glycosidases"/>
    <property type="match status" value="1"/>
</dbReference>
<dbReference type="FunFam" id="3.20.20.80:FF:000004">
    <property type="entry name" value="Beta-glucosidase 6-phospho-beta-glucosidase"/>
    <property type="match status" value="1"/>
</dbReference>
<evidence type="ECO:0000256" key="5">
    <source>
        <dbReference type="ARBA" id="ARBA00023001"/>
    </source>
</evidence>
<evidence type="ECO:0000256" key="2">
    <source>
        <dbReference type="ARBA" id="ARBA00010838"/>
    </source>
</evidence>
<dbReference type="GO" id="GO:0030245">
    <property type="term" value="P:cellulose catabolic process"/>
    <property type="evidence" value="ECO:0007669"/>
    <property type="project" value="UniProtKB-KW"/>
</dbReference>
<keyword evidence="14" id="KW-1185">Reference proteome</keyword>
<dbReference type="NCBIfam" id="TIGR03356">
    <property type="entry name" value="BGL"/>
    <property type="match status" value="1"/>
</dbReference>
<name>A0A939RWY2_9CELL</name>
<evidence type="ECO:0000313" key="14">
    <source>
        <dbReference type="Proteomes" id="UP000664209"/>
    </source>
</evidence>
<feature type="binding site" evidence="10">
    <location>
        <position position="129"/>
    </location>
    <ligand>
        <name>substrate</name>
    </ligand>
</feature>
<dbReference type="InterPro" id="IPR033132">
    <property type="entry name" value="GH_1_N_CS"/>
</dbReference>
<feature type="binding site" evidence="10">
    <location>
        <position position="305"/>
    </location>
    <ligand>
        <name>substrate</name>
    </ligand>
</feature>
<feature type="binding site" evidence="10">
    <location>
        <position position="173"/>
    </location>
    <ligand>
        <name>substrate</name>
    </ligand>
</feature>
<organism evidence="13 14">
    <name type="scientific">Actinotalea soli</name>
    <dbReference type="NCBI Taxonomy" id="2819234"/>
    <lineage>
        <taxon>Bacteria</taxon>
        <taxon>Bacillati</taxon>
        <taxon>Actinomycetota</taxon>
        <taxon>Actinomycetes</taxon>
        <taxon>Micrococcales</taxon>
        <taxon>Cellulomonadaceae</taxon>
        <taxon>Actinotalea</taxon>
    </lineage>
</organism>
<evidence type="ECO:0000313" key="13">
    <source>
        <dbReference type="EMBL" id="MBO1752636.1"/>
    </source>
</evidence>
<dbReference type="Pfam" id="PF00232">
    <property type="entry name" value="Glyco_hydro_1"/>
    <property type="match status" value="1"/>
</dbReference>
<evidence type="ECO:0000256" key="1">
    <source>
        <dbReference type="ARBA" id="ARBA00000448"/>
    </source>
</evidence>
<dbReference type="PANTHER" id="PTHR10353">
    <property type="entry name" value="GLYCOSYL HYDROLASE"/>
    <property type="match status" value="1"/>
</dbReference>
<dbReference type="GO" id="GO:0008422">
    <property type="term" value="F:beta-glucosidase activity"/>
    <property type="evidence" value="ECO:0007669"/>
    <property type="project" value="UniProtKB-EC"/>
</dbReference>
<evidence type="ECO:0000256" key="7">
    <source>
        <dbReference type="ARBA" id="ARBA00023295"/>
    </source>
</evidence>
<comment type="similarity">
    <text evidence="2 12">Belongs to the glycosyl hydrolase 1 family.</text>
</comment>
<keyword evidence="6" id="KW-0119">Carbohydrate metabolism</keyword>
<dbReference type="EC" id="3.2.1.21" evidence="3 12"/>
<dbReference type="RefSeq" id="WP_208056329.1">
    <property type="nucleotide sequence ID" value="NZ_JAGEMK010000007.1"/>
</dbReference>
<feature type="binding site" evidence="10">
    <location>
        <position position="429"/>
    </location>
    <ligand>
        <name>substrate</name>
    </ligand>
</feature>
<dbReference type="Proteomes" id="UP000664209">
    <property type="component" value="Unassembled WGS sequence"/>
</dbReference>
<dbReference type="InterPro" id="IPR017853">
    <property type="entry name" value="GH"/>
</dbReference>
<feature type="active site" description="Nucleophile" evidence="9 11">
    <location>
        <position position="382"/>
    </location>
</feature>
<evidence type="ECO:0000256" key="11">
    <source>
        <dbReference type="PROSITE-ProRule" id="PRU10055"/>
    </source>
</evidence>
<dbReference type="AlphaFoldDB" id="A0A939RWY2"/>